<organism evidence="1 2">
    <name type="scientific">Trifolium medium</name>
    <dbReference type="NCBI Taxonomy" id="97028"/>
    <lineage>
        <taxon>Eukaryota</taxon>
        <taxon>Viridiplantae</taxon>
        <taxon>Streptophyta</taxon>
        <taxon>Embryophyta</taxon>
        <taxon>Tracheophyta</taxon>
        <taxon>Spermatophyta</taxon>
        <taxon>Magnoliopsida</taxon>
        <taxon>eudicotyledons</taxon>
        <taxon>Gunneridae</taxon>
        <taxon>Pentapetalae</taxon>
        <taxon>rosids</taxon>
        <taxon>fabids</taxon>
        <taxon>Fabales</taxon>
        <taxon>Fabaceae</taxon>
        <taxon>Papilionoideae</taxon>
        <taxon>50 kb inversion clade</taxon>
        <taxon>NPAAA clade</taxon>
        <taxon>Hologalegina</taxon>
        <taxon>IRL clade</taxon>
        <taxon>Trifolieae</taxon>
        <taxon>Trifolium</taxon>
    </lineage>
</organism>
<reference evidence="1 2" key="1">
    <citation type="journal article" date="2018" name="Front. Plant Sci.">
        <title>Red Clover (Trifolium pratense) and Zigzag Clover (T. medium) - A Picture of Genomic Similarities and Differences.</title>
        <authorList>
            <person name="Dluhosova J."/>
            <person name="Istvanek J."/>
            <person name="Nedelnik J."/>
            <person name="Repkova J."/>
        </authorList>
    </citation>
    <scope>NUCLEOTIDE SEQUENCE [LARGE SCALE GENOMIC DNA]</scope>
    <source>
        <strain evidence="2">cv. 10/8</strain>
        <tissue evidence="1">Leaf</tissue>
    </source>
</reference>
<protein>
    <submittedName>
        <fullName evidence="1">Uncharacterized protein</fullName>
    </submittedName>
</protein>
<name>A0A392TJR0_9FABA</name>
<accession>A0A392TJR0</accession>
<dbReference type="Proteomes" id="UP000265520">
    <property type="component" value="Unassembled WGS sequence"/>
</dbReference>
<sequence length="32" mass="3564">MFLTAIGKELKPLDARTNLRTRLGGPVNRILV</sequence>
<proteinExistence type="predicted"/>
<comment type="caution">
    <text evidence="1">The sequence shown here is derived from an EMBL/GenBank/DDBJ whole genome shotgun (WGS) entry which is preliminary data.</text>
</comment>
<dbReference type="EMBL" id="LXQA010579822">
    <property type="protein sequence ID" value="MCI60350.1"/>
    <property type="molecule type" value="Genomic_DNA"/>
</dbReference>
<feature type="non-terminal residue" evidence="1">
    <location>
        <position position="32"/>
    </location>
</feature>
<keyword evidence="2" id="KW-1185">Reference proteome</keyword>
<dbReference type="AlphaFoldDB" id="A0A392TJR0"/>
<evidence type="ECO:0000313" key="1">
    <source>
        <dbReference type="EMBL" id="MCI60350.1"/>
    </source>
</evidence>
<evidence type="ECO:0000313" key="2">
    <source>
        <dbReference type="Proteomes" id="UP000265520"/>
    </source>
</evidence>